<dbReference type="EMBL" id="LIAE01009663">
    <property type="protein sequence ID" value="PAV68898.1"/>
    <property type="molecule type" value="Genomic_DNA"/>
</dbReference>
<gene>
    <name evidence="2" type="ORF">WR25_26004</name>
</gene>
<organism evidence="2 3">
    <name type="scientific">Diploscapter pachys</name>
    <dbReference type="NCBI Taxonomy" id="2018661"/>
    <lineage>
        <taxon>Eukaryota</taxon>
        <taxon>Metazoa</taxon>
        <taxon>Ecdysozoa</taxon>
        <taxon>Nematoda</taxon>
        <taxon>Chromadorea</taxon>
        <taxon>Rhabditida</taxon>
        <taxon>Rhabditina</taxon>
        <taxon>Rhabditomorpha</taxon>
        <taxon>Rhabditoidea</taxon>
        <taxon>Rhabditidae</taxon>
        <taxon>Diploscapter</taxon>
    </lineage>
</organism>
<protein>
    <submittedName>
        <fullName evidence="2">Uncharacterized protein</fullName>
    </submittedName>
</protein>
<reference evidence="2 3" key="1">
    <citation type="journal article" date="2017" name="Curr. Biol.">
        <title>Genome architecture and evolution of a unichromosomal asexual nematode.</title>
        <authorList>
            <person name="Fradin H."/>
            <person name="Zegar C."/>
            <person name="Gutwein M."/>
            <person name="Lucas J."/>
            <person name="Kovtun M."/>
            <person name="Corcoran D."/>
            <person name="Baugh L.R."/>
            <person name="Kiontke K."/>
            <person name="Gunsalus K."/>
            <person name="Fitch D.H."/>
            <person name="Piano F."/>
        </authorList>
    </citation>
    <scope>NUCLEOTIDE SEQUENCE [LARGE SCALE GENOMIC DNA]</scope>
    <source>
        <strain evidence="2">PF1309</strain>
    </source>
</reference>
<feature type="region of interest" description="Disordered" evidence="1">
    <location>
        <begin position="224"/>
        <end position="262"/>
    </location>
</feature>
<comment type="caution">
    <text evidence="2">The sequence shown here is derived from an EMBL/GenBank/DDBJ whole genome shotgun (WGS) entry which is preliminary data.</text>
</comment>
<sequence>MTAMRPRAVIRVRMMSVSFMVVSSGKGCAWWREERGDGIAHLGKDGSDEAGNADGAIAGSGRHRVAARIAQRIVGPVIDLDEREDPPRGAFLDDEVDDLLGKGVSVADVALAADNRGDLEQRAHRDLGMDAAMRQRAFELGEHRCLAAGEEASGDGTRRAEQIAADRPESQTREHDQRPDRDVDGDDPFHRLNPPVVPCQPRRLLPRAAAPVYSAMIRTACPGFPARRGSDHPYAGSRDHAPDEDGALDAEPSPSGSTNVRSNNTSCVIIFDRPRRSPDVAGISGIVRARCTVNRTTRFERRHALGECHRLVTAGYGAGKRDDRGRLAMRWCCRMSVRFVEIDRQDVVPVQLLCEEPGVECATQHVVGSVIRHEEDGCRRKREPPAYRHRSAIVGRHDQVVGKLAQGLQDGPGLLCGCCFIIGAMGEAAADIGVAERAQDTGGIIQRPVAVQRVGEDRACCQYLRVTMAGEHRSGGCLAIVRGAVIVVEIVIPKREVDVGVALAGDAFGDRVVAIEDDQAVSPTRVTDMRQQEVRGDRQIVSPKDGDTGQDAHIRFSRIGALAGCPPVGASRRTARLLSGPRRRSRT</sequence>
<feature type="compositionally biased region" description="Basic and acidic residues" evidence="1">
    <location>
        <begin position="156"/>
        <end position="190"/>
    </location>
</feature>
<keyword evidence="3" id="KW-1185">Reference proteome</keyword>
<name>A0A2A2K4N0_9BILA</name>
<evidence type="ECO:0000313" key="2">
    <source>
        <dbReference type="EMBL" id="PAV68898.1"/>
    </source>
</evidence>
<evidence type="ECO:0000313" key="3">
    <source>
        <dbReference type="Proteomes" id="UP000218231"/>
    </source>
</evidence>
<feature type="region of interest" description="Disordered" evidence="1">
    <location>
        <begin position="149"/>
        <end position="200"/>
    </location>
</feature>
<dbReference type="Proteomes" id="UP000218231">
    <property type="component" value="Unassembled WGS sequence"/>
</dbReference>
<dbReference type="AlphaFoldDB" id="A0A2A2K4N0"/>
<accession>A0A2A2K4N0</accession>
<proteinExistence type="predicted"/>
<evidence type="ECO:0000256" key="1">
    <source>
        <dbReference type="SAM" id="MobiDB-lite"/>
    </source>
</evidence>